<dbReference type="InterPro" id="IPR051685">
    <property type="entry name" value="Ycf3/AcsC/BcsC/TPR_MFPF"/>
</dbReference>
<dbReference type="Pfam" id="PF13174">
    <property type="entry name" value="TPR_6"/>
    <property type="match status" value="1"/>
</dbReference>
<dbReference type="InterPro" id="IPR001789">
    <property type="entry name" value="Sig_transdc_resp-reg_receiver"/>
</dbReference>
<dbReference type="PANTHER" id="PTHR44943:SF8">
    <property type="entry name" value="TPR REPEAT-CONTAINING PROTEIN MJ0263"/>
    <property type="match status" value="1"/>
</dbReference>
<dbReference type="GO" id="GO:0000160">
    <property type="term" value="P:phosphorelay signal transduction system"/>
    <property type="evidence" value="ECO:0007669"/>
    <property type="project" value="InterPro"/>
</dbReference>
<dbReference type="InterPro" id="IPR011990">
    <property type="entry name" value="TPR-like_helical_dom_sf"/>
</dbReference>
<dbReference type="Pfam" id="PF14559">
    <property type="entry name" value="TPR_19"/>
    <property type="match status" value="1"/>
</dbReference>
<evidence type="ECO:0000256" key="2">
    <source>
        <dbReference type="ARBA" id="ARBA00022803"/>
    </source>
</evidence>
<evidence type="ECO:0000313" key="7">
    <source>
        <dbReference type="Proteomes" id="UP000184731"/>
    </source>
</evidence>
<dbReference type="SMART" id="SM00028">
    <property type="entry name" value="TPR"/>
    <property type="match status" value="6"/>
</dbReference>
<dbReference type="PROSITE" id="PS50110">
    <property type="entry name" value="RESPONSE_REGULATORY"/>
    <property type="match status" value="1"/>
</dbReference>
<gene>
    <name evidence="6" type="ORF">AXG55_02610</name>
</gene>
<dbReference type="Pfam" id="PF07719">
    <property type="entry name" value="TPR_2"/>
    <property type="match status" value="1"/>
</dbReference>
<dbReference type="AlphaFoldDB" id="A0A1L4CY46"/>
<dbReference type="EMBL" id="CP017834">
    <property type="protein sequence ID" value="APJ02869.1"/>
    <property type="molecule type" value="Genomic_DNA"/>
</dbReference>
<dbReference type="OrthoDB" id="9786548at2"/>
<dbReference type="InterPro" id="IPR011006">
    <property type="entry name" value="CheY-like_superfamily"/>
</dbReference>
<dbReference type="Gene3D" id="1.25.40.10">
    <property type="entry name" value="Tetratricopeptide repeat domain"/>
    <property type="match status" value="2"/>
</dbReference>
<accession>A0A1L4CY46</accession>
<dbReference type="PROSITE" id="PS50293">
    <property type="entry name" value="TPR_REGION"/>
    <property type="match status" value="2"/>
</dbReference>
<organism evidence="6 7">
    <name type="scientific">Silvanigrella aquatica</name>
    <dbReference type="NCBI Taxonomy" id="1915309"/>
    <lineage>
        <taxon>Bacteria</taxon>
        <taxon>Pseudomonadati</taxon>
        <taxon>Bdellovibrionota</taxon>
        <taxon>Oligoflexia</taxon>
        <taxon>Silvanigrellales</taxon>
        <taxon>Silvanigrellaceae</taxon>
        <taxon>Silvanigrella</taxon>
    </lineage>
</organism>
<sequence>MSNILELSTDLSFLIIDESESFRDIMSSGIRSLGFKNVNQASSAIVALQLLKSKPIQFVICELEMPDFNGIELLKEIRDSSDINRTAFLMISKDAKREDISLLGEYEIDGYLKKPFSFQALAQKIPNCMQNYNNPNTAEKLFQEAKLFLNKGELVGALAKFETLLRKSPNSCRARVGMAICYRKMKNNPKAESLCKQAIEKNEFFVQSFDEIGRIYMSMNRVQDAVHFFKKAVSLSPNNPLRFERIANLLIEHERFKEAESFLEEAIGGGVVYINIYEQYGKTLFYQKKLEKAALYFEKSLRHDPNNRSIINLMGICLKDLNRYEDALKYYNMAIKAFPTDAKVLFNKGLCYFEMKNYEKAKKMFEYILKLDPDNQKSIKKLEEIANLIRK</sequence>
<name>A0A1L4CY46_9BACT</name>
<dbReference type="SUPFAM" id="SSF81901">
    <property type="entry name" value="HCP-like"/>
    <property type="match status" value="1"/>
</dbReference>
<dbReference type="Gene3D" id="3.40.50.2300">
    <property type="match status" value="1"/>
</dbReference>
<keyword evidence="1" id="KW-0677">Repeat</keyword>
<dbReference type="SMART" id="SM00448">
    <property type="entry name" value="REC"/>
    <property type="match status" value="1"/>
</dbReference>
<dbReference type="Pfam" id="PF00515">
    <property type="entry name" value="TPR_1"/>
    <property type="match status" value="1"/>
</dbReference>
<feature type="repeat" description="TPR" evidence="4">
    <location>
        <begin position="206"/>
        <end position="239"/>
    </location>
</feature>
<evidence type="ECO:0000256" key="1">
    <source>
        <dbReference type="ARBA" id="ARBA00022737"/>
    </source>
</evidence>
<dbReference type="Proteomes" id="UP000184731">
    <property type="component" value="Chromosome"/>
</dbReference>
<reference evidence="6 7" key="1">
    <citation type="submission" date="2016-10" db="EMBL/GenBank/DDBJ databases">
        <title>Silvanigrella aquatica sp. nov., isolated from a freshwater lake located in the Black Forest, Germany, description of Silvanigrellaceae fam. nov., Silvanigrellales ord. nov., reclassification of the order Bdellovibrionales in the class Oligoflexia, reclassification of the families Bacteriovoracaceae and Halobacteriovoraceae in the new order Bacteriovoracales ord. nov., and reclassification of the family Pseudobacteriovoracaceae in the order Oligoflexiales.</title>
        <authorList>
            <person name="Hahn M.W."/>
            <person name="Schmidt J."/>
            <person name="Koll U."/>
            <person name="Rohde M."/>
            <person name="Verbag S."/>
            <person name="Pitt A."/>
            <person name="Nakai R."/>
            <person name="Naganuma T."/>
            <person name="Lang E."/>
        </authorList>
    </citation>
    <scope>NUCLEOTIDE SEQUENCE [LARGE SCALE GENOMIC DNA]</scope>
    <source>
        <strain evidence="6 7">MWH-Nonnen-W8red</strain>
    </source>
</reference>
<feature type="repeat" description="TPR" evidence="4">
    <location>
        <begin position="342"/>
        <end position="375"/>
    </location>
</feature>
<dbReference type="RefSeq" id="WP_148696579.1">
    <property type="nucleotide sequence ID" value="NZ_CP017834.1"/>
</dbReference>
<keyword evidence="2 4" id="KW-0802">TPR repeat</keyword>
<dbReference type="Pfam" id="PF13181">
    <property type="entry name" value="TPR_8"/>
    <property type="match status" value="1"/>
</dbReference>
<dbReference type="InterPro" id="IPR013105">
    <property type="entry name" value="TPR_2"/>
</dbReference>
<dbReference type="InterPro" id="IPR019734">
    <property type="entry name" value="TPR_rpt"/>
</dbReference>
<dbReference type="SUPFAM" id="SSF52172">
    <property type="entry name" value="CheY-like"/>
    <property type="match status" value="1"/>
</dbReference>
<evidence type="ECO:0000259" key="5">
    <source>
        <dbReference type="PROSITE" id="PS50110"/>
    </source>
</evidence>
<keyword evidence="7" id="KW-1185">Reference proteome</keyword>
<dbReference type="Pfam" id="PF00072">
    <property type="entry name" value="Response_reg"/>
    <property type="match status" value="1"/>
</dbReference>
<feature type="repeat" description="TPR" evidence="4">
    <location>
        <begin position="274"/>
        <end position="307"/>
    </location>
</feature>
<protein>
    <recommendedName>
        <fullName evidence="5">Response regulatory domain-containing protein</fullName>
    </recommendedName>
</protein>
<dbReference type="KEGG" id="saqi:AXG55_02610"/>
<evidence type="ECO:0000256" key="4">
    <source>
        <dbReference type="PROSITE-ProRule" id="PRU00339"/>
    </source>
</evidence>
<proteinExistence type="predicted"/>
<evidence type="ECO:0000256" key="3">
    <source>
        <dbReference type="PROSITE-ProRule" id="PRU00169"/>
    </source>
</evidence>
<comment type="caution">
    <text evidence="3">Lacks conserved residue(s) required for the propagation of feature annotation.</text>
</comment>
<dbReference type="STRING" id="1915309.AXG55_02610"/>
<feature type="domain" description="Response regulatory" evidence="5">
    <location>
        <begin position="12"/>
        <end position="129"/>
    </location>
</feature>
<feature type="repeat" description="TPR" evidence="4">
    <location>
        <begin position="308"/>
        <end position="341"/>
    </location>
</feature>
<dbReference type="PANTHER" id="PTHR44943">
    <property type="entry name" value="CELLULOSE SYNTHASE OPERON PROTEIN C"/>
    <property type="match status" value="1"/>
</dbReference>
<evidence type="ECO:0000313" key="6">
    <source>
        <dbReference type="EMBL" id="APJ02869.1"/>
    </source>
</evidence>
<dbReference type="PROSITE" id="PS50005">
    <property type="entry name" value="TPR"/>
    <property type="match status" value="4"/>
</dbReference>